<evidence type="ECO:0000313" key="3">
    <source>
        <dbReference type="Proteomes" id="UP000233837"/>
    </source>
</evidence>
<proteinExistence type="predicted"/>
<reference evidence="2 3" key="2">
    <citation type="journal article" date="2017" name="Nature">
        <title>The Apostasia genome and the evolution of orchids.</title>
        <authorList>
            <person name="Zhang G.Q."/>
            <person name="Liu K.W."/>
            <person name="Li Z."/>
            <person name="Lohaus R."/>
            <person name="Hsiao Y.Y."/>
            <person name="Niu S.C."/>
            <person name="Wang J.Y."/>
            <person name="Lin Y.C."/>
            <person name="Xu Q."/>
            <person name="Chen L.J."/>
            <person name="Yoshida K."/>
            <person name="Fujiwara S."/>
            <person name="Wang Z.W."/>
            <person name="Zhang Y.Q."/>
            <person name="Mitsuda N."/>
            <person name="Wang M."/>
            <person name="Liu G.H."/>
            <person name="Pecoraro L."/>
            <person name="Huang H.X."/>
            <person name="Xiao X.J."/>
            <person name="Lin M."/>
            <person name="Wu X.Y."/>
            <person name="Wu W.L."/>
            <person name="Chen Y.Y."/>
            <person name="Chang S.B."/>
            <person name="Sakamoto S."/>
            <person name="Ohme-Takagi M."/>
            <person name="Yagi M."/>
            <person name="Zeng S.J."/>
            <person name="Shen C.Y."/>
            <person name="Yeh C.M."/>
            <person name="Luo Y.B."/>
            <person name="Tsai W.C."/>
            <person name="Van de Peer Y."/>
            <person name="Liu Z.J."/>
        </authorList>
    </citation>
    <scope>NUCLEOTIDE SEQUENCE [LARGE SCALE GENOMIC DNA]</scope>
    <source>
        <tissue evidence="2">The whole plant</tissue>
    </source>
</reference>
<sequence>MKEDSFAMVELAIDVMIMVKLGMDMMMTVKLGIENGGGRWRWTAAGKGRQWILWLKNNENLHHQGPLVIKDVSKISPKLIKHVEGKGGILEKKKETIVIGKGKGILQEGYTEEDRSNGMKVILNGVAVKSPSKIVNPEAMQSAQDCMEKVIEDHQEIDLQQPFSFEQNKKLSEETGVVKTNNSLSLKDGNSFIILRNLEDEEEGEIVQINDIEEEAKEFSSVKNIEERTIADFKNNTVNDLHVEESFVNKGGDEKQSGSQSSKKKISKQLKSLGPISSSTRLRRLELEEKGTLGSHPPNPF</sequence>
<organism evidence="2 3">
    <name type="scientific">Dendrobium catenatum</name>
    <dbReference type="NCBI Taxonomy" id="906689"/>
    <lineage>
        <taxon>Eukaryota</taxon>
        <taxon>Viridiplantae</taxon>
        <taxon>Streptophyta</taxon>
        <taxon>Embryophyta</taxon>
        <taxon>Tracheophyta</taxon>
        <taxon>Spermatophyta</taxon>
        <taxon>Magnoliopsida</taxon>
        <taxon>Liliopsida</taxon>
        <taxon>Asparagales</taxon>
        <taxon>Orchidaceae</taxon>
        <taxon>Epidendroideae</taxon>
        <taxon>Malaxideae</taxon>
        <taxon>Dendrobiinae</taxon>
        <taxon>Dendrobium</taxon>
    </lineage>
</organism>
<evidence type="ECO:0000256" key="1">
    <source>
        <dbReference type="SAM" id="MobiDB-lite"/>
    </source>
</evidence>
<gene>
    <name evidence="2" type="ORF">MA16_Dca003310</name>
</gene>
<evidence type="ECO:0000313" key="2">
    <source>
        <dbReference type="EMBL" id="PKU85569.1"/>
    </source>
</evidence>
<protein>
    <submittedName>
        <fullName evidence="2">Uncharacterized protein</fullName>
    </submittedName>
</protein>
<dbReference type="Proteomes" id="UP000233837">
    <property type="component" value="Unassembled WGS sequence"/>
</dbReference>
<name>A0A2I0XCD8_9ASPA</name>
<accession>A0A2I0XCD8</accession>
<reference evidence="2 3" key="1">
    <citation type="journal article" date="2016" name="Sci. Rep.">
        <title>The Dendrobium catenatum Lindl. genome sequence provides insights into polysaccharide synthase, floral development and adaptive evolution.</title>
        <authorList>
            <person name="Zhang G.Q."/>
            <person name="Xu Q."/>
            <person name="Bian C."/>
            <person name="Tsai W.C."/>
            <person name="Yeh C.M."/>
            <person name="Liu K.W."/>
            <person name="Yoshida K."/>
            <person name="Zhang L.S."/>
            <person name="Chang S.B."/>
            <person name="Chen F."/>
            <person name="Shi Y."/>
            <person name="Su Y.Y."/>
            <person name="Zhang Y.Q."/>
            <person name="Chen L.J."/>
            <person name="Yin Y."/>
            <person name="Lin M."/>
            <person name="Huang H."/>
            <person name="Deng H."/>
            <person name="Wang Z.W."/>
            <person name="Zhu S.L."/>
            <person name="Zhao X."/>
            <person name="Deng C."/>
            <person name="Niu S.C."/>
            <person name="Huang J."/>
            <person name="Wang M."/>
            <person name="Liu G.H."/>
            <person name="Yang H.J."/>
            <person name="Xiao X.J."/>
            <person name="Hsiao Y.Y."/>
            <person name="Wu W.L."/>
            <person name="Chen Y.Y."/>
            <person name="Mitsuda N."/>
            <person name="Ohme-Takagi M."/>
            <person name="Luo Y.B."/>
            <person name="Van de Peer Y."/>
            <person name="Liu Z.J."/>
        </authorList>
    </citation>
    <scope>NUCLEOTIDE SEQUENCE [LARGE SCALE GENOMIC DNA]</scope>
    <source>
        <tissue evidence="2">The whole plant</tissue>
    </source>
</reference>
<keyword evidence="3" id="KW-1185">Reference proteome</keyword>
<dbReference type="EMBL" id="KZ501977">
    <property type="protein sequence ID" value="PKU85569.1"/>
    <property type="molecule type" value="Genomic_DNA"/>
</dbReference>
<feature type="compositionally biased region" description="Basic and acidic residues" evidence="1">
    <location>
        <begin position="247"/>
        <end position="256"/>
    </location>
</feature>
<feature type="region of interest" description="Disordered" evidence="1">
    <location>
        <begin position="247"/>
        <end position="301"/>
    </location>
</feature>
<dbReference type="AlphaFoldDB" id="A0A2I0XCD8"/>